<evidence type="ECO:0000313" key="1">
    <source>
        <dbReference type="EMBL" id="MFB9990588.1"/>
    </source>
</evidence>
<dbReference type="Proteomes" id="UP001589733">
    <property type="component" value="Unassembled WGS sequence"/>
</dbReference>
<sequence length="203" mass="21720">MYLRAGLWTLAALAVFALIFAFLPSGGQTGAETGAKLSGVALSLYPARDEGAVWRFRAANVSSDPVVGETRLSGLSDGQRLLREKNKAGIYTGRETLDATLAAPDLTIDSQDNMTTQKARITLVAQCADIDLTGNATQPVKIEQGYGFTTPLATISSPAITGRLAKLRMSFQFVIEDVDNDNSSWSANLDSTETCKNGKRVQL</sequence>
<organism evidence="1 2">
    <name type="scientific">Deinococcus oregonensis</name>
    <dbReference type="NCBI Taxonomy" id="1805970"/>
    <lineage>
        <taxon>Bacteria</taxon>
        <taxon>Thermotogati</taxon>
        <taxon>Deinococcota</taxon>
        <taxon>Deinococci</taxon>
        <taxon>Deinococcales</taxon>
        <taxon>Deinococcaceae</taxon>
        <taxon>Deinococcus</taxon>
    </lineage>
</organism>
<name>A0ABV6ASW0_9DEIO</name>
<reference evidence="1 2" key="1">
    <citation type="submission" date="2024-09" db="EMBL/GenBank/DDBJ databases">
        <authorList>
            <person name="Sun Q."/>
            <person name="Mori K."/>
        </authorList>
    </citation>
    <scope>NUCLEOTIDE SEQUENCE [LARGE SCALE GENOMIC DNA]</scope>
    <source>
        <strain evidence="1 2">JCM 13503</strain>
    </source>
</reference>
<dbReference type="EMBL" id="JBHLYR010000008">
    <property type="protein sequence ID" value="MFB9990588.1"/>
    <property type="molecule type" value="Genomic_DNA"/>
</dbReference>
<comment type="caution">
    <text evidence="1">The sequence shown here is derived from an EMBL/GenBank/DDBJ whole genome shotgun (WGS) entry which is preliminary data.</text>
</comment>
<evidence type="ECO:0000313" key="2">
    <source>
        <dbReference type="Proteomes" id="UP001589733"/>
    </source>
</evidence>
<dbReference type="RefSeq" id="WP_380004660.1">
    <property type="nucleotide sequence ID" value="NZ_JBHLYR010000008.1"/>
</dbReference>
<gene>
    <name evidence="1" type="ORF">ACFFLM_01115</name>
</gene>
<keyword evidence="2" id="KW-1185">Reference proteome</keyword>
<accession>A0ABV6ASW0</accession>
<proteinExistence type="predicted"/>
<protein>
    <submittedName>
        <fullName evidence="1">Uncharacterized protein</fullName>
    </submittedName>
</protein>